<feature type="compositionally biased region" description="Low complexity" evidence="1">
    <location>
        <begin position="614"/>
        <end position="626"/>
    </location>
</feature>
<feature type="compositionally biased region" description="Low complexity" evidence="1">
    <location>
        <begin position="912"/>
        <end position="927"/>
    </location>
</feature>
<feature type="region of interest" description="Disordered" evidence="1">
    <location>
        <begin position="1"/>
        <end position="23"/>
    </location>
</feature>
<feature type="compositionally biased region" description="Polar residues" evidence="1">
    <location>
        <begin position="1503"/>
        <end position="1513"/>
    </location>
</feature>
<feature type="compositionally biased region" description="Acidic residues" evidence="1">
    <location>
        <begin position="821"/>
        <end position="839"/>
    </location>
</feature>
<feature type="region of interest" description="Disordered" evidence="1">
    <location>
        <begin position="1444"/>
        <end position="1592"/>
    </location>
</feature>
<reference evidence="2 3" key="1">
    <citation type="submission" date="2024-07" db="EMBL/GenBank/DDBJ databases">
        <title>Draft sequence of the Neodothiora populina.</title>
        <authorList>
            <person name="Drown D.D."/>
            <person name="Schuette U.S."/>
            <person name="Buechlein A.B."/>
            <person name="Rusch D.R."/>
            <person name="Winton L.W."/>
            <person name="Adams G.A."/>
        </authorList>
    </citation>
    <scope>NUCLEOTIDE SEQUENCE [LARGE SCALE GENOMIC DNA]</scope>
    <source>
        <strain evidence="2 3">CPC 39397</strain>
    </source>
</reference>
<sequence length="1608" mass="169589">MPSLFSRRRASSQPPRPSAPPSASAAIAASSAFLQSSTSAASLSSAAAAAALRSHTVSPEPIGNIQTKRMIRRGSQTSNFSPDSVGGRTGGGRILTRRDSNSSMTERTFRSPSPGGRSDAVPPAADAPPVPAVPQSARRSASLEPAPLRISSPAPKRGGRNASVDRAGFGRGQTSPPATRAPMPRVTELERETSQRSINFSRPMSPGPSPGPASPTARPQSAAGWFTSPTVSNGTPRASVADKQKRPSSSLALSSPEARRVEMDVQNAADKPVTKKKKKKAVTPSEGAVLAGGTMHAGPTGTAVQSPTSPIQSTQSAPQLDSAAATPEKKKKRKVQVAVDTQVADYPPPKNPARFASPVRSDNGASPVNAAPRSVGTLQKQPSVVREDPEAESMAERGASPMRTTTNSNVSPTKDHRRIVSTSAGPAQQYLSPGGRRSASLDIPRNTIPRSGSLSPQRNRAHFSDVVVDSTSSKHQPPPRSVSPFKSALKHSPSSSIRGSSPAGRNDTRIRGSDASDTTSIASQDGASAAKNSDIRKKKKKARVSFDDGGTTVSPPVFDTSPAVSKPIRRELSPVAAHDSEGDEAMTPRPALPSFGSVRSRKTPSPDRAEKVTETISPTTSGTSPTYERGPTELTSDHALGSLVARDFADKSKESPSAPLPPQVTSVEGSGYASDSSAYSQDPSIHSEHIERLEPAPVEQNTAAAVVMTSEESTSKATTHQPSAMSRSYHDIVADVLAAPVVSSSGEIRPISSESEDSAMAVPNINVLPATPGLEDDNPVFSQHPEPNKKPHFDIPGGWEDSGSSKSDSVVPARVAPVASEEPDYEYSEADEDSSDSDELGTPGVAAERVSPNLEPIYESESDSNDNFTDANEDFDGNFASLDAVLGGSPAKSSDLDRATTTSSDLSFNDRSVSQVSAASPVAVSTANQVPNTNGDWTQATAYWSSLTKERKDQMERQAQPVDKEVKSPQQSKPKARVQPPMALPLPVTEPVQPPLESPALPRSPSEQSDSRFPVLRKSMRSPESPVTAAPTHGETHLRKSMRSPGASGGTMKASMRSPGASGGTMKTSMRPEHADARPSPQKKRASANAATAPSASSTGAAAAAVRQSAPAPIASVPVLPNDDSDSESSFKKKKRRGSVSTVDSAGRYNMKRSMRGSSVDVSADRRPLSPTPAPRGTGQLSVRSLSPNGSFMGRNRESVRTSLRGGPVDNTPTMRGKNSKAMRDSKSPTRFSMSGFSKQPARPSSSTGGRTSNLFKSRFNDSDDEDDGAPSSSMAFRSRFDDSDDEDSAVGPPRRMPANLPPVRGIPHGQDRFDDDSTDLEDSEEEVAGKTRNRKIKKSSDRVATKPGLPSQADIDAVMDIARRNVTAMNGGRPPGTLPEEPAKAEPIKKVVTVDPEPHTNGTNGTLVPTTPTKRRGLFGSMLGRRRTSSVASVPQIPSTYYAPSPAASLPQSPSGVGSPRGKLQRKTTSRTNSNMSAMGVHQRETVTTPEQAELPRANTPGGLSTNSQNWPLPNPNKIKYENDASTRPATSDGPEAARLRTTMRGDNSKPLGDPSRPTLKRRSLSGGDIERMTASAGNGGKHVTYSEKTGKKKKFGFLRRAFGLDD</sequence>
<feature type="compositionally biased region" description="Acidic residues" evidence="1">
    <location>
        <begin position="1314"/>
        <end position="1327"/>
    </location>
</feature>
<feature type="compositionally biased region" description="Polar residues" evidence="1">
    <location>
        <begin position="227"/>
        <end position="236"/>
    </location>
</feature>
<protein>
    <submittedName>
        <fullName evidence="2">Uncharacterized protein</fullName>
    </submittedName>
</protein>
<gene>
    <name evidence="2" type="ORF">AAFC00_000928</name>
</gene>
<feature type="compositionally biased region" description="Polar residues" evidence="1">
    <location>
        <begin position="515"/>
        <end position="526"/>
    </location>
</feature>
<dbReference type="Proteomes" id="UP001562354">
    <property type="component" value="Unassembled WGS sequence"/>
</dbReference>
<evidence type="ECO:0000256" key="1">
    <source>
        <dbReference type="SAM" id="MobiDB-lite"/>
    </source>
</evidence>
<feature type="compositionally biased region" description="Basic and acidic residues" evidence="1">
    <location>
        <begin position="948"/>
        <end position="967"/>
    </location>
</feature>
<feature type="compositionally biased region" description="Low complexity" evidence="1">
    <location>
        <begin position="669"/>
        <end position="684"/>
    </location>
</feature>
<proteinExistence type="predicted"/>
<feature type="region of interest" description="Disordered" evidence="1">
    <location>
        <begin position="743"/>
        <end position="1356"/>
    </location>
</feature>
<keyword evidence="3" id="KW-1185">Reference proteome</keyword>
<feature type="compositionally biased region" description="Polar residues" evidence="1">
    <location>
        <begin position="448"/>
        <end position="458"/>
    </location>
</feature>
<evidence type="ECO:0000313" key="3">
    <source>
        <dbReference type="Proteomes" id="UP001562354"/>
    </source>
</evidence>
<feature type="compositionally biased region" description="Low complexity" evidence="1">
    <location>
        <begin position="492"/>
        <end position="505"/>
    </location>
</feature>
<feature type="compositionally biased region" description="Polar residues" evidence="1">
    <location>
        <begin position="710"/>
        <end position="726"/>
    </location>
</feature>
<comment type="caution">
    <text evidence="2">The sequence shown here is derived from an EMBL/GenBank/DDBJ whole genome shotgun (WGS) entry which is preliminary data.</text>
</comment>
<feature type="region of interest" description="Disordered" evidence="1">
    <location>
        <begin position="50"/>
        <end position="727"/>
    </location>
</feature>
<feature type="compositionally biased region" description="Low complexity" evidence="1">
    <location>
        <begin position="247"/>
        <end position="256"/>
    </location>
</feature>
<feature type="compositionally biased region" description="Basic and acidic residues" evidence="1">
    <location>
        <begin position="604"/>
        <end position="613"/>
    </location>
</feature>
<feature type="compositionally biased region" description="Polar residues" evidence="1">
    <location>
        <begin position="420"/>
        <end position="431"/>
    </location>
</feature>
<evidence type="ECO:0000313" key="2">
    <source>
        <dbReference type="EMBL" id="KAL1310662.1"/>
    </source>
</evidence>
<feature type="compositionally biased region" description="Low complexity" evidence="1">
    <location>
        <begin position="1087"/>
        <end position="1115"/>
    </location>
</feature>
<organism evidence="2 3">
    <name type="scientific">Neodothiora populina</name>
    <dbReference type="NCBI Taxonomy" id="2781224"/>
    <lineage>
        <taxon>Eukaryota</taxon>
        <taxon>Fungi</taxon>
        <taxon>Dikarya</taxon>
        <taxon>Ascomycota</taxon>
        <taxon>Pezizomycotina</taxon>
        <taxon>Dothideomycetes</taxon>
        <taxon>Dothideomycetidae</taxon>
        <taxon>Dothideales</taxon>
        <taxon>Dothioraceae</taxon>
        <taxon>Neodothiora</taxon>
    </lineage>
</organism>
<feature type="region of interest" description="Disordered" evidence="1">
    <location>
        <begin position="1394"/>
        <end position="1416"/>
    </location>
</feature>
<feature type="compositionally biased region" description="Polar residues" evidence="1">
    <location>
        <begin position="928"/>
        <end position="947"/>
    </location>
</feature>
<accession>A0ABR3PM78</accession>
<name>A0ABR3PM78_9PEZI</name>
<feature type="compositionally biased region" description="Low complexity" evidence="1">
    <location>
        <begin position="305"/>
        <end position="319"/>
    </location>
</feature>
<feature type="compositionally biased region" description="Low complexity" evidence="1">
    <location>
        <begin position="809"/>
        <end position="820"/>
    </location>
</feature>
<feature type="compositionally biased region" description="Basic residues" evidence="1">
    <location>
        <begin position="1"/>
        <end position="10"/>
    </location>
</feature>
<feature type="compositionally biased region" description="Low complexity" evidence="1">
    <location>
        <begin position="1444"/>
        <end position="1456"/>
    </location>
</feature>
<feature type="compositionally biased region" description="Polar residues" evidence="1">
    <location>
        <begin position="402"/>
        <end position="412"/>
    </location>
</feature>
<dbReference type="GeneID" id="95974631"/>
<feature type="compositionally biased region" description="Polar residues" evidence="1">
    <location>
        <begin position="1401"/>
        <end position="1413"/>
    </location>
</feature>
<feature type="compositionally biased region" description="Polar residues" evidence="1">
    <location>
        <begin position="1229"/>
        <end position="1256"/>
    </location>
</feature>
<feature type="compositionally biased region" description="Basic and acidic residues" evidence="1">
    <location>
        <begin position="685"/>
        <end position="694"/>
    </location>
</feature>
<dbReference type="RefSeq" id="XP_069203511.1">
    <property type="nucleotide sequence ID" value="XM_069347665.1"/>
</dbReference>
<dbReference type="EMBL" id="JBFMKM010000003">
    <property type="protein sequence ID" value="KAL1310662.1"/>
    <property type="molecule type" value="Genomic_DNA"/>
</dbReference>
<feature type="compositionally biased region" description="Polar residues" evidence="1">
    <location>
        <begin position="1179"/>
        <end position="1190"/>
    </location>
</feature>
<feature type="compositionally biased region" description="Polar residues" evidence="1">
    <location>
        <begin position="899"/>
        <end position="911"/>
    </location>
</feature>